<keyword evidence="2 7" id="KW-0472">Membrane</keyword>
<evidence type="ECO:0000313" key="11">
    <source>
        <dbReference type="Proteomes" id="UP000472272"/>
    </source>
</evidence>
<dbReference type="GO" id="GO:0045499">
    <property type="term" value="F:chemorepellent activity"/>
    <property type="evidence" value="ECO:0007669"/>
    <property type="project" value="TreeGrafter"/>
</dbReference>
<dbReference type="GO" id="GO:0005886">
    <property type="term" value="C:plasma membrane"/>
    <property type="evidence" value="ECO:0007669"/>
    <property type="project" value="TreeGrafter"/>
</dbReference>
<dbReference type="FunFam" id="3.30.1680.10:FF:000007">
    <property type="entry name" value="semaphorin-6A isoform X1"/>
    <property type="match status" value="1"/>
</dbReference>
<keyword evidence="3" id="KW-1015">Disulfide bond</keyword>
<feature type="compositionally biased region" description="Polar residues" evidence="6">
    <location>
        <begin position="667"/>
        <end position="677"/>
    </location>
</feature>
<comment type="caution">
    <text evidence="5">Lacks conserved residue(s) required for the propagation of feature annotation.</text>
</comment>
<dbReference type="GO" id="GO:0071526">
    <property type="term" value="P:semaphorin-plexin signaling pathway"/>
    <property type="evidence" value="ECO:0007669"/>
    <property type="project" value="TreeGrafter"/>
</dbReference>
<evidence type="ECO:0000259" key="9">
    <source>
        <dbReference type="PROSITE" id="PS51004"/>
    </source>
</evidence>
<organism evidence="10 11">
    <name type="scientific">Podarcis muralis</name>
    <name type="common">Wall lizard</name>
    <name type="synonym">Lacerta muralis</name>
    <dbReference type="NCBI Taxonomy" id="64176"/>
    <lineage>
        <taxon>Eukaryota</taxon>
        <taxon>Metazoa</taxon>
        <taxon>Chordata</taxon>
        <taxon>Craniata</taxon>
        <taxon>Vertebrata</taxon>
        <taxon>Euteleostomi</taxon>
        <taxon>Lepidosauria</taxon>
        <taxon>Squamata</taxon>
        <taxon>Bifurcata</taxon>
        <taxon>Unidentata</taxon>
        <taxon>Episquamata</taxon>
        <taxon>Laterata</taxon>
        <taxon>Lacertibaenia</taxon>
        <taxon>Lacertidae</taxon>
        <taxon>Podarcis</taxon>
    </lineage>
</organism>
<evidence type="ECO:0000256" key="5">
    <source>
        <dbReference type="PROSITE-ProRule" id="PRU00352"/>
    </source>
</evidence>
<dbReference type="InterPro" id="IPR036352">
    <property type="entry name" value="Semap_dom_sf"/>
</dbReference>
<keyword evidence="7" id="KW-1133">Transmembrane helix</keyword>
<protein>
    <submittedName>
        <fullName evidence="10">Semaphorin 6A</fullName>
    </submittedName>
</protein>
<dbReference type="InterPro" id="IPR016201">
    <property type="entry name" value="PSI"/>
</dbReference>
<dbReference type="SUPFAM" id="SSF101912">
    <property type="entry name" value="Sema domain"/>
    <property type="match status" value="1"/>
</dbReference>
<reference evidence="10 11" key="1">
    <citation type="journal article" date="2019" name="Proc. Natl. Acad. Sci. U.S.A.">
        <title>Regulatory changes in pterin and carotenoid genes underlie balanced color polymorphisms in the wall lizard.</title>
        <authorList>
            <person name="Andrade P."/>
            <person name="Pinho C."/>
            <person name="Perez I de Lanuza G."/>
            <person name="Afonso S."/>
            <person name="Brejcha J."/>
            <person name="Rubin C.J."/>
            <person name="Wallerman O."/>
            <person name="Pereira P."/>
            <person name="Sabatino S.J."/>
            <person name="Bellati A."/>
            <person name="Pellitteri-Rosa D."/>
            <person name="Bosakova Z."/>
            <person name="Bunikis I."/>
            <person name="Carretero M.A."/>
            <person name="Feiner N."/>
            <person name="Marsik P."/>
            <person name="Pauperio F."/>
            <person name="Salvi D."/>
            <person name="Soler L."/>
            <person name="While G.M."/>
            <person name="Uller T."/>
            <person name="Font E."/>
            <person name="Andersson L."/>
            <person name="Carneiro M."/>
        </authorList>
    </citation>
    <scope>NUCLEOTIDE SEQUENCE</scope>
</reference>
<reference evidence="10" key="3">
    <citation type="submission" date="2025-09" db="UniProtKB">
        <authorList>
            <consortium name="Ensembl"/>
        </authorList>
    </citation>
    <scope>IDENTIFICATION</scope>
</reference>
<feature type="region of interest" description="Disordered" evidence="6">
    <location>
        <begin position="896"/>
        <end position="1000"/>
    </location>
</feature>
<dbReference type="SMART" id="SM00630">
    <property type="entry name" value="Sema"/>
    <property type="match status" value="1"/>
</dbReference>
<dbReference type="AlphaFoldDB" id="A0A670J4G2"/>
<name>A0A670J4G2_PODMU</name>
<evidence type="ECO:0000256" key="1">
    <source>
        <dbReference type="ARBA" id="ARBA00004370"/>
    </source>
</evidence>
<feature type="signal peptide" evidence="8">
    <location>
        <begin position="1"/>
        <end position="18"/>
    </location>
</feature>
<dbReference type="InterPro" id="IPR027231">
    <property type="entry name" value="Semaphorin"/>
</dbReference>
<dbReference type="FunFam" id="2.130.10.10:FF:002640">
    <property type="entry name" value="Sema domain, transmembrane domain (TM), and cytoplasmic domain, (semaphorin) 6D,-like"/>
    <property type="match status" value="1"/>
</dbReference>
<keyword evidence="11" id="KW-1185">Reference proteome</keyword>
<dbReference type="InterPro" id="IPR002165">
    <property type="entry name" value="Plexin_repeat"/>
</dbReference>
<dbReference type="Proteomes" id="UP000472272">
    <property type="component" value="Chromosome 11"/>
</dbReference>
<keyword evidence="7" id="KW-0812">Transmembrane</keyword>
<evidence type="ECO:0000256" key="7">
    <source>
        <dbReference type="SAM" id="Phobius"/>
    </source>
</evidence>
<reference evidence="10" key="2">
    <citation type="submission" date="2025-08" db="UniProtKB">
        <authorList>
            <consortium name="Ensembl"/>
        </authorList>
    </citation>
    <scope>IDENTIFICATION</scope>
</reference>
<feature type="domain" description="Sema" evidence="9">
    <location>
        <begin position="24"/>
        <end position="468"/>
    </location>
</feature>
<comment type="subcellular location">
    <subcellularLocation>
        <location evidence="1">Membrane</location>
    </subcellularLocation>
</comment>
<feature type="region of interest" description="Disordered" evidence="6">
    <location>
        <begin position="664"/>
        <end position="687"/>
    </location>
</feature>
<dbReference type="Gene3D" id="2.130.10.10">
    <property type="entry name" value="YVTN repeat-like/Quinoprotein amine dehydrogenase"/>
    <property type="match status" value="2"/>
</dbReference>
<feature type="region of interest" description="Disordered" evidence="6">
    <location>
        <begin position="851"/>
        <end position="871"/>
    </location>
</feature>
<dbReference type="PANTHER" id="PTHR11036">
    <property type="entry name" value="SEMAPHORIN"/>
    <property type="match status" value="1"/>
</dbReference>
<feature type="compositionally biased region" description="Polar residues" evidence="6">
    <location>
        <begin position="947"/>
        <end position="967"/>
    </location>
</feature>
<feature type="transmembrane region" description="Helical" evidence="7">
    <location>
        <begin position="618"/>
        <end position="646"/>
    </location>
</feature>
<feature type="compositionally biased region" description="Polar residues" evidence="6">
    <location>
        <begin position="987"/>
        <end position="1000"/>
    </location>
</feature>
<dbReference type="InterPro" id="IPR015943">
    <property type="entry name" value="WD40/YVTN_repeat-like_dom_sf"/>
</dbReference>
<gene>
    <name evidence="10" type="primary">SEMA6A</name>
</gene>
<accession>A0A670J4G2</accession>
<dbReference type="GO" id="GO:2001224">
    <property type="term" value="P:positive regulation of neuron migration"/>
    <property type="evidence" value="ECO:0007669"/>
    <property type="project" value="TreeGrafter"/>
</dbReference>
<dbReference type="Pfam" id="PF01403">
    <property type="entry name" value="Sema"/>
    <property type="match status" value="1"/>
</dbReference>
<keyword evidence="8" id="KW-0732">Signal</keyword>
<dbReference type="Ensembl" id="ENSPMRT00000019599.1">
    <property type="protein sequence ID" value="ENSPMRP00000018434.1"/>
    <property type="gene ID" value="ENSPMRG00000012100.1"/>
</dbReference>
<proteinExistence type="predicted"/>
<evidence type="ECO:0000256" key="6">
    <source>
        <dbReference type="SAM" id="MobiDB-lite"/>
    </source>
</evidence>
<dbReference type="SUPFAM" id="SSF103575">
    <property type="entry name" value="Plexin repeat"/>
    <property type="match status" value="1"/>
</dbReference>
<evidence type="ECO:0000256" key="3">
    <source>
        <dbReference type="ARBA" id="ARBA00023157"/>
    </source>
</evidence>
<feature type="compositionally biased region" description="Low complexity" evidence="6">
    <location>
        <begin position="904"/>
        <end position="924"/>
    </location>
</feature>
<dbReference type="GeneTree" id="ENSGT00940000156565"/>
<dbReference type="GO" id="GO:0001755">
    <property type="term" value="P:neural crest cell migration"/>
    <property type="evidence" value="ECO:0007669"/>
    <property type="project" value="TreeGrafter"/>
</dbReference>
<dbReference type="InterPro" id="IPR001627">
    <property type="entry name" value="Semap_dom"/>
</dbReference>
<evidence type="ECO:0000256" key="2">
    <source>
        <dbReference type="ARBA" id="ARBA00023136"/>
    </source>
</evidence>
<dbReference type="Pfam" id="PF01437">
    <property type="entry name" value="PSI"/>
    <property type="match status" value="1"/>
</dbReference>
<sequence length="1000" mass="111473">MRSEALLLYFTLLHFAGADFPEDPEPISISHGNYTKQYPVFVGHKPGHNAPQRHKLDVQLLMIMDRTLYIAARDHIYTVDMDASHTEEIYFSKKLTWKSRQLDVDTCRMKGKHKDECHNFIKVLLKRDDDTLFICGTNAFSPSCRNYKMDTLEFLGDEFSGMARCPYDAKHANVALFAEGKLYSATVTDFLAIDAVIYRSLGDSPTLRTVKHDSKWLKEPYFVHAVDYGNYIYFFFREIAVEYHSMGKVVFPRVARVCKNDMGGSQRVLEKQWTSFLKARLNCSVPGDSHFYFNILQAVTDVIHINGRNIVLATFSTPYNRPGSCAGSTSLEKYMSSNEFPDDTLNFIKTHSLMDEAVPSIVNKPWFLRTMVRYRLTKIAVDNAAGPNRNHTVVFLGSEKGIILKFLVRTGNSGFLNDSLFLEEMSTYNSEKCSYDGVEDKRIIGMQLDKQSSALYVAFSNCLIRVPLGRCERHGKCKKACIASRDPYCGWMKESGACMQLLPGTTLAFEQDIEHGNTDGLGDCQNSFVALNDISTTSSDHEMSYTTVYGHSSSLVPSTTTSDSPAQQGYDARGRMLDWKDPVGSSENTNPYVAVSSHNHQDKKGVIRESYLKGHDQLVPVTLLAIAVILAFVMGAVFSGIIVYCICDHRRRDVTIVQRKEKELTQSRRGSMSSVTKLSGLFGDTQSKEPKPEAILTPLMHNGKLATPGSTAKMLIKADQHHLDLAALPTPESTPTLQQKRKPSRGSRDWERNQNLINACTKDIPPMASPVIPTDLPLRASPSHIPSVVVLPISQQGYQHEYVDQPKMSDMAQMAMEDQNATLEYKTIKEHLSGKSPNHGVNLVENLDSMPPKVPQREASLGPPGASLAQGGLGKRLEMHSSAYNVDYKRNYATNSLTRNHQASTLKRNNTNSSNSSHLSRNQSFGRGDNPPPAPQRVDSIQVHAAQGQTVTVSRQPSLMTYNSLTRSGLKRTPSLKPDVPPKPSFSPLSTSMKPNDACT</sequence>
<dbReference type="SMART" id="SM00423">
    <property type="entry name" value="PSI"/>
    <property type="match status" value="1"/>
</dbReference>
<dbReference type="GO" id="GO:0007411">
    <property type="term" value="P:axon guidance"/>
    <property type="evidence" value="ECO:0007669"/>
    <property type="project" value="TreeGrafter"/>
</dbReference>
<dbReference type="Gene3D" id="3.30.1680.10">
    <property type="entry name" value="ligand-binding face of the semaphorins, domain 2"/>
    <property type="match status" value="1"/>
</dbReference>
<dbReference type="PROSITE" id="PS51004">
    <property type="entry name" value="SEMA"/>
    <property type="match status" value="1"/>
</dbReference>
<evidence type="ECO:0000313" key="10">
    <source>
        <dbReference type="Ensembl" id="ENSPMRP00000018434.1"/>
    </source>
</evidence>
<feature type="region of interest" description="Disordered" evidence="6">
    <location>
        <begin position="729"/>
        <end position="752"/>
    </location>
</feature>
<feature type="chain" id="PRO_5025577111" evidence="8">
    <location>
        <begin position="19"/>
        <end position="1000"/>
    </location>
</feature>
<evidence type="ECO:0000256" key="8">
    <source>
        <dbReference type="SAM" id="SignalP"/>
    </source>
</evidence>
<evidence type="ECO:0000256" key="4">
    <source>
        <dbReference type="ARBA" id="ARBA00023180"/>
    </source>
</evidence>
<dbReference type="PANTHER" id="PTHR11036:SF12">
    <property type="entry name" value="SEMAPHORIN-6A"/>
    <property type="match status" value="1"/>
</dbReference>
<dbReference type="GO" id="GO:0030215">
    <property type="term" value="F:semaphorin receptor binding"/>
    <property type="evidence" value="ECO:0007669"/>
    <property type="project" value="InterPro"/>
</dbReference>
<keyword evidence="4" id="KW-0325">Glycoprotein</keyword>